<evidence type="ECO:0000313" key="1">
    <source>
        <dbReference type="EMBL" id="MBL0003091.1"/>
    </source>
</evidence>
<proteinExistence type="predicted"/>
<name>A0A9D7Y0Q9_9MICO</name>
<sequence length="125" mass="13164">MIARPQRDGVDGFIADLADFGVEAVVQGPVVHYSLKPIEGGLAGSLVSTAVGVAELASWPATAPHWIHLPPDLTFANTYTQPQASLPGWVCHSRNIGVWDAVGHPGQKWLAHVRAVLGQLSQAAA</sequence>
<comment type="caution">
    <text evidence="1">The sequence shown here is derived from an EMBL/GenBank/DDBJ whole genome shotgun (WGS) entry which is preliminary data.</text>
</comment>
<organism evidence="1 2">
    <name type="scientific">Candidatus Phosphoribacter hodrii</name>
    <dbReference type="NCBI Taxonomy" id="2953743"/>
    <lineage>
        <taxon>Bacteria</taxon>
        <taxon>Bacillati</taxon>
        <taxon>Actinomycetota</taxon>
        <taxon>Actinomycetes</taxon>
        <taxon>Micrococcales</taxon>
        <taxon>Dermatophilaceae</taxon>
        <taxon>Candidatus Phosphoribacter</taxon>
    </lineage>
</organism>
<evidence type="ECO:0000313" key="2">
    <source>
        <dbReference type="Proteomes" id="UP000886632"/>
    </source>
</evidence>
<reference evidence="1" key="1">
    <citation type="submission" date="2020-10" db="EMBL/GenBank/DDBJ databases">
        <title>Connecting structure to function with the recovery of over 1000 high-quality activated sludge metagenome-assembled genomes encoding full-length rRNA genes using long-read sequencing.</title>
        <authorList>
            <person name="Singleton C.M."/>
            <person name="Petriglieri F."/>
            <person name="Kristensen J.M."/>
            <person name="Kirkegaard R.H."/>
            <person name="Michaelsen T.Y."/>
            <person name="Andersen M.H."/>
            <person name="Karst S.M."/>
            <person name="Dueholm M.S."/>
            <person name="Nielsen P.H."/>
            <person name="Albertsen M."/>
        </authorList>
    </citation>
    <scope>NUCLEOTIDE SEQUENCE</scope>
    <source>
        <strain evidence="1">Ribe_18-Q3-R11-54_MAXAC.001</strain>
    </source>
</reference>
<dbReference type="AlphaFoldDB" id="A0A9D7Y0Q9"/>
<dbReference type="Proteomes" id="UP000886632">
    <property type="component" value="Unassembled WGS sequence"/>
</dbReference>
<gene>
    <name evidence="1" type="ORF">IPP00_03585</name>
</gene>
<protein>
    <submittedName>
        <fullName evidence="1">Uncharacterized protein</fullName>
    </submittedName>
</protein>
<accession>A0A9D7Y0Q9</accession>
<dbReference type="EMBL" id="JADKGK010000009">
    <property type="protein sequence ID" value="MBL0003091.1"/>
    <property type="molecule type" value="Genomic_DNA"/>
</dbReference>